<evidence type="ECO:0000256" key="3">
    <source>
        <dbReference type="ARBA" id="ARBA00022475"/>
    </source>
</evidence>
<dbReference type="RefSeq" id="WP_003547129.1">
    <property type="nucleotide sequence ID" value="NC_006814.3"/>
</dbReference>
<keyword evidence="7" id="KW-0406">Ion transport</keyword>
<dbReference type="GO" id="GO:0051453">
    <property type="term" value="P:regulation of intracellular pH"/>
    <property type="evidence" value="ECO:0007669"/>
    <property type="project" value="TreeGrafter"/>
</dbReference>
<dbReference type="InterPro" id="IPR006153">
    <property type="entry name" value="Cation/H_exchanger_TM"/>
</dbReference>
<dbReference type="GO" id="GO:0015386">
    <property type="term" value="F:potassium:proton antiporter activity"/>
    <property type="evidence" value="ECO:0007669"/>
    <property type="project" value="TreeGrafter"/>
</dbReference>
<evidence type="ECO:0000256" key="4">
    <source>
        <dbReference type="ARBA" id="ARBA00022692"/>
    </source>
</evidence>
<dbReference type="Proteomes" id="UP000006381">
    <property type="component" value="Chromosome"/>
</dbReference>
<evidence type="ECO:0000256" key="9">
    <source>
        <dbReference type="ARBA" id="ARBA00023201"/>
    </source>
</evidence>
<feature type="transmembrane region" description="Helical" evidence="10">
    <location>
        <begin position="185"/>
        <end position="205"/>
    </location>
</feature>
<feature type="transmembrane region" description="Helical" evidence="10">
    <location>
        <begin position="32"/>
        <end position="48"/>
    </location>
</feature>
<dbReference type="GO" id="GO:0005886">
    <property type="term" value="C:plasma membrane"/>
    <property type="evidence" value="ECO:0007669"/>
    <property type="project" value="UniProtKB-SubCell"/>
</dbReference>
<evidence type="ECO:0000256" key="2">
    <source>
        <dbReference type="ARBA" id="ARBA00022448"/>
    </source>
</evidence>
<dbReference type="KEGG" id="lac:LBA0977"/>
<dbReference type="HOGENOM" id="CLU_005912_6_4_9"/>
<feature type="transmembrane region" description="Helical" evidence="10">
    <location>
        <begin position="381"/>
        <end position="405"/>
    </location>
</feature>
<gene>
    <name evidence="12" type="ordered locus">LBA0977</name>
</gene>
<evidence type="ECO:0000313" key="13">
    <source>
        <dbReference type="Proteomes" id="UP000006381"/>
    </source>
</evidence>
<evidence type="ECO:0000256" key="1">
    <source>
        <dbReference type="ARBA" id="ARBA00004651"/>
    </source>
</evidence>
<evidence type="ECO:0000256" key="5">
    <source>
        <dbReference type="ARBA" id="ARBA00022989"/>
    </source>
</evidence>
<feature type="transmembrane region" description="Helical" evidence="10">
    <location>
        <begin position="84"/>
        <end position="108"/>
    </location>
</feature>
<dbReference type="STRING" id="272621.LBA0977"/>
<dbReference type="Pfam" id="PF00999">
    <property type="entry name" value="Na_H_Exchanger"/>
    <property type="match status" value="1"/>
</dbReference>
<keyword evidence="2" id="KW-0813">Transport</keyword>
<keyword evidence="6" id="KW-0915">Sodium</keyword>
<reference evidence="12 13" key="1">
    <citation type="journal article" date="2005" name="Proc. Natl. Acad. Sci. U.S.A.">
        <title>Complete genome sequence of the probiotic lactic acid bacterium Lactobacillus acidophilus NCFM.</title>
        <authorList>
            <person name="Altermann E."/>
            <person name="Russell W.M."/>
            <person name="Azcarate-Peril M.A."/>
            <person name="Barrangou R."/>
            <person name="Buck B.L."/>
            <person name="McAuliffe O."/>
            <person name="Souther N."/>
            <person name="Dobson A."/>
            <person name="Duong T."/>
            <person name="Callanan M."/>
            <person name="Lick S."/>
            <person name="Hamrick A."/>
            <person name="Cano R."/>
            <person name="Klaenhammer T.R."/>
        </authorList>
    </citation>
    <scope>NUCLEOTIDE SEQUENCE [LARGE SCALE GENOMIC DNA]</scope>
    <source>
        <strain evidence="13">ATCC 700396 / NCK56 / N2 / NCFM</strain>
    </source>
</reference>
<dbReference type="PANTHER" id="PTHR10110">
    <property type="entry name" value="SODIUM/HYDROGEN EXCHANGER"/>
    <property type="match status" value="1"/>
</dbReference>
<dbReference type="AlphaFoldDB" id="Q5FKE6"/>
<dbReference type="BioCyc" id="LACI272621:G1G49-978-MONOMER"/>
<name>Q5FKE6_LACAC</name>
<feature type="transmembrane region" description="Helical" evidence="10">
    <location>
        <begin position="243"/>
        <end position="261"/>
    </location>
</feature>
<feature type="transmembrane region" description="Helical" evidence="10">
    <location>
        <begin position="6"/>
        <end position="25"/>
    </location>
</feature>
<evidence type="ECO:0000256" key="6">
    <source>
        <dbReference type="ARBA" id="ARBA00023053"/>
    </source>
</evidence>
<dbReference type="OrthoDB" id="9809206at2"/>
<feature type="transmembrane region" description="Helical" evidence="10">
    <location>
        <begin position="217"/>
        <end position="237"/>
    </location>
</feature>
<keyword evidence="8 10" id="KW-0472">Membrane</keyword>
<evidence type="ECO:0000256" key="7">
    <source>
        <dbReference type="ARBA" id="ARBA00023065"/>
    </source>
</evidence>
<dbReference type="eggNOG" id="COG0025">
    <property type="taxonomic scope" value="Bacteria"/>
</dbReference>
<dbReference type="PATRIC" id="fig|272621.13.peg.928"/>
<keyword evidence="3" id="KW-1003">Cell membrane</keyword>
<sequence>MKIMVFIGIIMLAVAFSTMIQQRFFKIISVNYIAMAMGMILALIPQTNLLIENFSSEVFMGLIVAPLLFFEGQRTRLYSILRSWRAILGLTVIMIVLATITASFGIYLSLGVSLPLSFILAAISTPTDATATESVTHGLKLPKKIEFYLKDESLFNDASGIILLNMGVDWYIHQRLRVGAAIGNFLYSAGGGIIFGVLIAILLIFLRQKSPRSKYHLANSVLMPIEILFLLTPFFIYFLAEEIHVSGIIAVVAAGLVHNVESERSRLTNAAIFYNSKQISQLLTDILNGIVFIVLGIIIVRSMREDVFNKQTIEAIIIGIILYLANLIVRFLYCRFSPLIKGKISSKDAWIFSLGGIHGAVTFALAYTLSEMSVNIADLHLILISEITLILLSMIVPTILFRFILEPDKPDLDQRKEVDRVRVEMVQYAMEQMNKIYLPKKIKKQLEFDLRAQMNQTSIEDFIKELKYTAKQKELPEDEKDFRATVYRYAFRQERNYLGRIVQQEREYRHGFLVLYREILIAEVIFLGDEEID</sequence>
<feature type="transmembrane region" description="Helical" evidence="10">
    <location>
        <begin position="54"/>
        <end position="72"/>
    </location>
</feature>
<keyword evidence="4 10" id="KW-0812">Transmembrane</keyword>
<organism evidence="13">
    <name type="scientific">Lactobacillus acidophilus (strain ATCC 700396 / NCK56 / N2 / NCFM)</name>
    <dbReference type="NCBI Taxonomy" id="272621"/>
    <lineage>
        <taxon>Bacteria</taxon>
        <taxon>Bacillati</taxon>
        <taxon>Bacillota</taxon>
        <taxon>Bacilli</taxon>
        <taxon>Lactobacillales</taxon>
        <taxon>Lactobacillaceae</taxon>
        <taxon>Lactobacillus</taxon>
    </lineage>
</organism>
<keyword evidence="9" id="KW-0739">Sodium transport</keyword>
<keyword evidence="5 10" id="KW-1133">Transmembrane helix</keyword>
<feature type="domain" description="Cation/H+ exchanger transmembrane" evidence="11">
    <location>
        <begin position="14"/>
        <end position="405"/>
    </location>
</feature>
<dbReference type="PANTHER" id="PTHR10110:SF86">
    <property type="entry name" value="SODIUM_HYDROGEN EXCHANGER 7"/>
    <property type="match status" value="1"/>
</dbReference>
<proteinExistence type="predicted"/>
<evidence type="ECO:0000256" key="8">
    <source>
        <dbReference type="ARBA" id="ARBA00023136"/>
    </source>
</evidence>
<dbReference type="Gene3D" id="6.10.140.1330">
    <property type="match status" value="1"/>
</dbReference>
<evidence type="ECO:0000256" key="10">
    <source>
        <dbReference type="SAM" id="Phobius"/>
    </source>
</evidence>
<feature type="transmembrane region" description="Helical" evidence="10">
    <location>
        <begin position="282"/>
        <end position="303"/>
    </location>
</feature>
<dbReference type="EMBL" id="CP000033">
    <property type="protein sequence ID" value="AAV42828.1"/>
    <property type="molecule type" value="Genomic_DNA"/>
</dbReference>
<evidence type="ECO:0000259" key="11">
    <source>
        <dbReference type="Pfam" id="PF00999"/>
    </source>
</evidence>
<evidence type="ECO:0000313" key="12">
    <source>
        <dbReference type="EMBL" id="AAV42828.1"/>
    </source>
</evidence>
<accession>Q5FKE6</accession>
<dbReference type="GO" id="GO:0098719">
    <property type="term" value="P:sodium ion import across plasma membrane"/>
    <property type="evidence" value="ECO:0007669"/>
    <property type="project" value="TreeGrafter"/>
</dbReference>
<feature type="transmembrane region" description="Helical" evidence="10">
    <location>
        <begin position="315"/>
        <end position="333"/>
    </location>
</feature>
<protein>
    <submittedName>
        <fullName evidence="12">Na+-H+ antiporter</fullName>
    </submittedName>
</protein>
<dbReference type="GO" id="GO:0015385">
    <property type="term" value="F:sodium:proton antiporter activity"/>
    <property type="evidence" value="ECO:0007669"/>
    <property type="project" value="InterPro"/>
</dbReference>
<keyword evidence="13" id="KW-1185">Reference proteome</keyword>
<dbReference type="InterPro" id="IPR018422">
    <property type="entry name" value="Cation/H_exchanger_CPA1"/>
</dbReference>
<comment type="subcellular location">
    <subcellularLocation>
        <location evidence="1">Cell membrane</location>
        <topology evidence="1">Multi-pass membrane protein</topology>
    </subcellularLocation>
</comment>
<feature type="transmembrane region" description="Helical" evidence="10">
    <location>
        <begin position="349"/>
        <end position="369"/>
    </location>
</feature>